<feature type="domain" description="(+)RNA virus helicase C-terminal" evidence="9">
    <location>
        <begin position="1902"/>
        <end position="2230"/>
    </location>
</feature>
<proteinExistence type="predicted"/>
<dbReference type="GO" id="GO:0075523">
    <property type="term" value="P:viral translational frameshifting"/>
    <property type="evidence" value="ECO:0007669"/>
    <property type="project" value="UniProtKB-KW"/>
</dbReference>
<keyword evidence="2" id="KW-0547">Nucleotide-binding</keyword>
<dbReference type="Pfam" id="PF03171">
    <property type="entry name" value="2OG-FeII_Oxy"/>
    <property type="match status" value="1"/>
</dbReference>
<feature type="transmembrane region" description="Helical" evidence="7">
    <location>
        <begin position="1069"/>
        <end position="1087"/>
    </location>
</feature>
<protein>
    <submittedName>
        <fullName evidence="11">Methyl transferase/helicase</fullName>
    </submittedName>
</protein>
<dbReference type="SUPFAM" id="SSF51197">
    <property type="entry name" value="Clavaminate synthase-like"/>
    <property type="match status" value="1"/>
</dbReference>
<dbReference type="InterPro" id="IPR005123">
    <property type="entry name" value="Oxoglu/Fe-dep_dioxygenase_dom"/>
</dbReference>
<dbReference type="GO" id="GO:0003723">
    <property type="term" value="F:RNA binding"/>
    <property type="evidence" value="ECO:0007669"/>
    <property type="project" value="InterPro"/>
</dbReference>
<evidence type="ECO:0000256" key="4">
    <source>
        <dbReference type="ARBA" id="ARBA00022801"/>
    </source>
</evidence>
<reference evidence="11" key="1">
    <citation type="journal article" date="2014" name="J. Virol. Methods">
        <title>Relative quantitation goes viral: An RT-qPCR assay for a grapevine virus.</title>
        <authorList>
            <person name="Bester R."/>
            <person name="Pepler P.T."/>
            <person name="Burger J.T."/>
            <person name="Maree H.J."/>
        </authorList>
    </citation>
    <scope>NUCLEOTIDE SEQUENCE</scope>
    <source>
        <strain evidence="11">GH24</strain>
    </source>
</reference>
<dbReference type="Gene3D" id="2.60.120.590">
    <property type="entry name" value="Alpha-ketoglutarate-dependent dioxygenase AlkB-like"/>
    <property type="match status" value="1"/>
</dbReference>
<dbReference type="InterPro" id="IPR037151">
    <property type="entry name" value="AlkB-like_sf"/>
</dbReference>
<keyword evidence="7" id="KW-1133">Transmembrane helix</keyword>
<feature type="region of interest" description="Disordered" evidence="6">
    <location>
        <begin position="1407"/>
        <end position="1427"/>
    </location>
</feature>
<dbReference type="GO" id="GO:0005524">
    <property type="term" value="F:ATP binding"/>
    <property type="evidence" value="ECO:0007669"/>
    <property type="project" value="UniProtKB-KW"/>
</dbReference>
<evidence type="ECO:0000256" key="7">
    <source>
        <dbReference type="SAM" id="Phobius"/>
    </source>
</evidence>
<dbReference type="PROSITE" id="PS51471">
    <property type="entry name" value="FE2OG_OXY"/>
    <property type="match status" value="1"/>
</dbReference>
<dbReference type="Pfam" id="PF01443">
    <property type="entry name" value="Viral_helicase1"/>
    <property type="match status" value="1"/>
</dbReference>
<name>A0A0F6NTZ0_9CLOS</name>
<accession>A0A0F6NTZ0</accession>
<keyword evidence="7" id="KW-0472">Membrane</keyword>
<dbReference type="InterPro" id="IPR002588">
    <property type="entry name" value="Alphavirus-like_MT_dom"/>
</dbReference>
<keyword evidence="4" id="KW-0378">Hydrolase</keyword>
<evidence type="ECO:0000259" key="10">
    <source>
        <dbReference type="PROSITE" id="PS51743"/>
    </source>
</evidence>
<dbReference type="GO" id="GO:0008174">
    <property type="term" value="F:mRNA methyltransferase activity"/>
    <property type="evidence" value="ECO:0007669"/>
    <property type="project" value="UniProtKB-UniRule"/>
</dbReference>
<dbReference type="InterPro" id="IPR027351">
    <property type="entry name" value="(+)RNA_virus_helicase_core_dom"/>
</dbReference>
<dbReference type="Gene3D" id="3.40.50.300">
    <property type="entry name" value="P-loop containing nucleotide triphosphate hydrolases"/>
    <property type="match status" value="2"/>
</dbReference>
<keyword evidence="7" id="KW-0812">Transmembrane</keyword>
<evidence type="ECO:0000259" key="8">
    <source>
        <dbReference type="PROSITE" id="PS51471"/>
    </source>
</evidence>
<dbReference type="GO" id="GO:0006396">
    <property type="term" value="P:RNA processing"/>
    <property type="evidence" value="ECO:0007669"/>
    <property type="project" value="InterPro"/>
</dbReference>
<dbReference type="GO" id="GO:0016787">
    <property type="term" value="F:hydrolase activity"/>
    <property type="evidence" value="ECO:0007669"/>
    <property type="project" value="UniProtKB-KW"/>
</dbReference>
<evidence type="ECO:0000256" key="1">
    <source>
        <dbReference type="ARBA" id="ARBA00022679"/>
    </source>
</evidence>
<dbReference type="PROSITE" id="PS51743">
    <property type="entry name" value="ALPHAVIRUS_MT"/>
    <property type="match status" value="1"/>
</dbReference>
<evidence type="ECO:0000256" key="5">
    <source>
        <dbReference type="ARBA" id="ARBA00022840"/>
    </source>
</evidence>
<feature type="domain" description="Alphavirus-like MT" evidence="10">
    <location>
        <begin position="478"/>
        <end position="669"/>
    </location>
</feature>
<dbReference type="PROSITE" id="PS51657">
    <property type="entry name" value="PSRV_HELICASE"/>
    <property type="match status" value="1"/>
</dbReference>
<evidence type="ECO:0000256" key="2">
    <source>
        <dbReference type="ARBA" id="ARBA00022741"/>
    </source>
</evidence>
<keyword evidence="5" id="KW-0067">ATP-binding</keyword>
<feature type="transmembrane region" description="Helical" evidence="7">
    <location>
        <begin position="1154"/>
        <end position="1176"/>
    </location>
</feature>
<keyword evidence="11" id="KW-0347">Helicase</keyword>
<evidence type="ECO:0000259" key="9">
    <source>
        <dbReference type="PROSITE" id="PS51657"/>
    </source>
</evidence>
<feature type="region of interest" description="Disordered" evidence="6">
    <location>
        <begin position="1278"/>
        <end position="1305"/>
    </location>
</feature>
<evidence type="ECO:0000256" key="6">
    <source>
        <dbReference type="SAM" id="MobiDB-lite"/>
    </source>
</evidence>
<dbReference type="InterPro" id="IPR027417">
    <property type="entry name" value="P-loop_NTPase"/>
</dbReference>
<feature type="domain" description="Fe2OG dioxygenase" evidence="8">
    <location>
        <begin position="1601"/>
        <end position="1694"/>
    </location>
</feature>
<feature type="compositionally biased region" description="Basic and acidic residues" evidence="6">
    <location>
        <begin position="1417"/>
        <end position="1427"/>
    </location>
</feature>
<dbReference type="SUPFAM" id="SSF52540">
    <property type="entry name" value="P-loop containing nucleoside triphosphate hydrolases"/>
    <property type="match status" value="1"/>
</dbReference>
<organism evidence="11">
    <name type="scientific">Grapevine leafroll-associated virus 3</name>
    <dbReference type="NCBI Taxonomy" id="55951"/>
    <lineage>
        <taxon>Viruses</taxon>
        <taxon>Riboviria</taxon>
        <taxon>Orthornavirae</taxon>
        <taxon>Kitrinoviricota</taxon>
        <taxon>Alsuviricetes</taxon>
        <taxon>Martellivirales</taxon>
        <taxon>Closteroviridae</taxon>
        <taxon>Ampelovirus</taxon>
        <taxon>Ampelovirus trivitis</taxon>
    </lineage>
</organism>
<feature type="region of interest" description="Disordered" evidence="6">
    <location>
        <begin position="1710"/>
        <end position="1746"/>
    </location>
</feature>
<gene>
    <name evidence="11" type="primary">ORF1a</name>
</gene>
<dbReference type="GO" id="GO:0016556">
    <property type="term" value="P:mRNA modification"/>
    <property type="evidence" value="ECO:0007669"/>
    <property type="project" value="InterPro"/>
</dbReference>
<sequence length="2237" mass="246035">MDYVRVLRQFSFPHVNSTLEFYRFNKGNSDVNKFIVNLKPAGGAKVVDFSPKCAAYVYIGKLTQGVKRVFAPSPVNGYTRQFALVSGNGVAVRADGEKVKLVARSNSSDVSDSTNQAVTFEAVSHSLLVVHYYRTTPFVKPTVREAVRAAPEPQKKPVSLDRRWRVKPTDVGVHAQLPAKTQTVPVKQAVRTPPTEEQVLATFGLFFSKGGGDESDAIILRRGVLFNRALNVPIKIRNTFVWAKIWDEASRRRGFFYVKDSVVVFFPIMRGRAAIEDFIVHTLPGSNVALPSIDLWCMRTKAFVHTSRGWCWYNNERLREAVLKRRCFSSSFTVGFIMFLGFRSLRLVRYKENNVLHIPSLWDERNHGHKPVDVYLPNLPRAAVVAGDRARVGGEILASVANALNQEEVYSSVVSSITNRLVLRDQSALLSHLDTKLCDMFSQRDAMIREKPSHKCDVYLKPQEKEKLRELFPELSILFSDSVRSSHPFANAIRGCFNAVFSRRCGGVRFFDIGGSFTYHVRAGHVNCHVCNPVLDVKDVKRRINEILFLTTAGGDSFSSGDLLTEAASKSVSYCSMESERCTHASAAGFMVDVYDMSVLQVAEAMDKKGCLAFDIALMFPIELLYGNGEVYLEDVDTLVVREGDALTYNVGMCGEVYVHSFANVSGFFTNAYVRASSRNVYKLEYEGCRCGYHHFTMCRAQKLQSAEVTQRSIVPTFLGKSIVFLPVVDGTKVCFKSLVLDSDFVDRIYSYALNTIGTFENRTFEYAVGAVRSQKTHVITGSRVVHSKVEISPDDMWALVVAIMAQAIKDRAKSIRSYNFIKASDGNLANIFSLFFQALGDCFSSVVSSYAKGVMRDNFNVLETLITLPKSFIVKVPGSVLVTIHTSGLSDKLELQGAFSLSRETFGRRLRSSRLRVFSRAIVEDSIKVMKKMKTDDGEPIPITEDSVYAFIQGNLSNVHCTRAGLLGGFKATAATTAAKGLAQRAVGTKVFAGVSSFLASGGLFVDKNLTQEERVGELVGLENAVNSPFGLLDAPRTVVKKVVSGSKTFYSQLSAEDFCTFVSRNKVLVGVFVLSTALAPVAWKYRRLIVERTKGFSQRAYSGCSAVGLQCVLQGSTLARNVGAGSAAVVRGCSSSALAVTRATVAKRQVPLALLSFSTSYAISGCSFLGMWAHALPRHLMFFFGLGTLLGVRASTRSWVLGGLSNQFFSVPQLTWQGRSYKSLLPQIALGVSLVARGLMHESVPQLTYVPPIEGRNVYDQALSYYRDFDYDDGAGTSGANGGDVPDSDDSSSLSELPEGTTAVSDVGATVRIDAGRNVGAETSSFGSLEFKYDEEEVVPVTLGDVREEVAEPILNKDVGEGVAAEDIIGEAQPRVGDNVVELGTEEVPEATREVPHLCQQEKEELRETAAAPVTEREEERSLKVEEIGSVSTPLVGPVGLVQQQVGITVEGHALNVSALPEQHVAPAIEQEKTSIVEAERKTQHPDKGKAVVTIDALKAKPTATPVRRSLTINESKANKELCMFRKCSCGVQLDVFNDASLAPRFADSFQFVDNLKGRSAVFFSKLGEGYSYVGGSHRSAGWPRVLEDILSIIRFQSVFDHCLVQKYKQGGGVPFHADDEDCYPQDNPILTINLVGKANFSVRCRRGGKVMTMNVASGDYFLMPCGFQRTHMHSVVAIDEGRISLTFRATRRVSGVGRSLSLLGGVQDTTSTDVPKGKEASVNAKQTPPTKPQPKALSEGSARDVKKRTTYSIWCEQDYVKKCAWLRAENPVMDLKPDYTPMTFEVVKTGTTEDAVIEYMKYLAIGIERTYRALLMARNIAVVTQEGVLKVPNQVYESLPGFHVYKSASDLIYHTTVDGLRVRDLPYVFLADRGIFVKGKEVDVVATLGENLFVCDDIIVFHDAINLIGALKVARCGLIGDSFKSFEYKCYNAPPGGGKTTMLVDEFVKAPNSTAMITANVGSSEDINLAIKQRDPNLEGVNSATTVNSRVVNFFVRGMFKRILVDEVYMMHQGLLQLGVFATGATEGLFFGDINQIPFINREKVFRMDCAVFVPRKDCVIYTSKSYRCPLDVCYLLSSMNSKGTEKCYPGKVVSGRDNPVVRSLSKRPIGTTDDVAEIDADVYLCMTQLEKSDMKRTLKGKGKDVPVMTVHEAQGKTFANVVLFRTKKADDTLFTKQPHILVGLSRHTRSLVYAALSSKLDDKIGTYISDVTPQSVSDALLHTFAPSGCFRGL</sequence>
<dbReference type="GO" id="GO:0004386">
    <property type="term" value="F:helicase activity"/>
    <property type="evidence" value="ECO:0007669"/>
    <property type="project" value="UniProtKB-KW"/>
</dbReference>
<dbReference type="InterPro" id="IPR044861">
    <property type="entry name" value="IPNS-like_FE2OG_OXY"/>
</dbReference>
<evidence type="ECO:0000256" key="3">
    <source>
        <dbReference type="ARBA" id="ARBA00022758"/>
    </source>
</evidence>
<keyword evidence="1 11" id="KW-0808">Transferase</keyword>
<dbReference type="Pfam" id="PF01660">
    <property type="entry name" value="Vmethyltransf"/>
    <property type="match status" value="1"/>
</dbReference>
<dbReference type="EMBL" id="KM058745">
    <property type="protein sequence ID" value="AIT52509.1"/>
    <property type="molecule type" value="Genomic_RNA"/>
</dbReference>
<keyword evidence="3" id="KW-0688">Ribosomal frameshifting</keyword>
<evidence type="ECO:0000313" key="11">
    <source>
        <dbReference type="EMBL" id="AIT52509.1"/>
    </source>
</evidence>